<evidence type="ECO:0000256" key="6">
    <source>
        <dbReference type="PIRNR" id="PIRNR000071"/>
    </source>
</evidence>
<dbReference type="PANTHER" id="PTHR47627:SF1">
    <property type="entry name" value="RUBREDOXIN-1-RELATED"/>
    <property type="match status" value="1"/>
</dbReference>
<feature type="binding site" evidence="7">
    <location>
        <position position="7"/>
    </location>
    <ligand>
        <name>Fe cation</name>
        <dbReference type="ChEBI" id="CHEBI:24875"/>
    </ligand>
</feature>
<dbReference type="CDD" id="cd00730">
    <property type="entry name" value="rubredoxin"/>
    <property type="match status" value="1"/>
</dbReference>
<keyword evidence="3 6" id="KW-0479">Metal-binding</keyword>
<dbReference type="InterPro" id="IPR024922">
    <property type="entry name" value="Rubredoxin"/>
</dbReference>
<feature type="binding site" evidence="7">
    <location>
        <position position="10"/>
    </location>
    <ligand>
        <name>Fe cation</name>
        <dbReference type="ChEBI" id="CHEBI:24875"/>
    </ligand>
</feature>
<dbReference type="GO" id="GO:0043448">
    <property type="term" value="P:alkane catabolic process"/>
    <property type="evidence" value="ECO:0007669"/>
    <property type="project" value="TreeGrafter"/>
</dbReference>
<dbReference type="PATRIC" id="fig|1703778.3.peg.851"/>
<keyword evidence="5 6" id="KW-0408">Iron</keyword>
<dbReference type="SUPFAM" id="SSF57802">
    <property type="entry name" value="Rubredoxin-like"/>
    <property type="match status" value="1"/>
</dbReference>
<dbReference type="InterPro" id="IPR024934">
    <property type="entry name" value="Rubredoxin-like_dom"/>
</dbReference>
<dbReference type="Pfam" id="PF00301">
    <property type="entry name" value="Rubredoxin"/>
    <property type="match status" value="1"/>
</dbReference>
<evidence type="ECO:0000313" key="10">
    <source>
        <dbReference type="Proteomes" id="UP000050975"/>
    </source>
</evidence>
<keyword evidence="2 6" id="KW-0813">Transport</keyword>
<dbReference type="PANTHER" id="PTHR47627">
    <property type="entry name" value="RUBREDOXIN"/>
    <property type="match status" value="1"/>
</dbReference>
<accession>A0A0S8JU07</accession>
<name>A0A0S8JU07_UNCW3</name>
<organism evidence="9 10">
    <name type="scientific">candidate division WOR_3 bacterium SM1_77</name>
    <dbReference type="NCBI Taxonomy" id="1703778"/>
    <lineage>
        <taxon>Bacteria</taxon>
        <taxon>Bacteria division WOR-3</taxon>
    </lineage>
</organism>
<dbReference type="PROSITE" id="PS00202">
    <property type="entry name" value="RUBREDOXIN"/>
    <property type="match status" value="1"/>
</dbReference>
<dbReference type="GO" id="GO:0005506">
    <property type="term" value="F:iron ion binding"/>
    <property type="evidence" value="ECO:0007669"/>
    <property type="project" value="InterPro"/>
</dbReference>
<comment type="similarity">
    <text evidence="1 6">Belongs to the rubredoxin family.</text>
</comment>
<protein>
    <recommendedName>
        <fullName evidence="6">Rubredoxin</fullName>
    </recommendedName>
</protein>
<sequence>MIVKWQCTVCGYIYDPEFGDPDNGIQSGTLFEDLPDDWVCPECGAEKDQFEPYTEEEE</sequence>
<dbReference type="FunFam" id="2.20.28.10:FF:000001">
    <property type="entry name" value="Rubredoxin"/>
    <property type="match status" value="1"/>
</dbReference>
<evidence type="ECO:0000256" key="7">
    <source>
        <dbReference type="PIRSR" id="PIRSR000071-1"/>
    </source>
</evidence>
<comment type="caution">
    <text evidence="9">The sequence shown here is derived from an EMBL/GenBank/DDBJ whole genome shotgun (WGS) entry which is preliminary data.</text>
</comment>
<evidence type="ECO:0000256" key="1">
    <source>
        <dbReference type="ARBA" id="ARBA00005337"/>
    </source>
</evidence>
<dbReference type="InterPro" id="IPR024935">
    <property type="entry name" value="Rubredoxin_dom"/>
</dbReference>
<dbReference type="GO" id="GO:0009055">
    <property type="term" value="F:electron transfer activity"/>
    <property type="evidence" value="ECO:0007669"/>
    <property type="project" value="InterPro"/>
</dbReference>
<dbReference type="Gene3D" id="2.20.28.10">
    <property type="match status" value="1"/>
</dbReference>
<feature type="domain" description="Rubredoxin-like" evidence="8">
    <location>
        <begin position="2"/>
        <end position="53"/>
    </location>
</feature>
<dbReference type="NCBIfam" id="NF045768">
    <property type="entry name" value="RubredRD"/>
    <property type="match status" value="1"/>
</dbReference>
<reference evidence="9 10" key="1">
    <citation type="journal article" date="2015" name="Microbiome">
        <title>Genomic resolution of linkages in carbon, nitrogen, and sulfur cycling among widespread estuary sediment bacteria.</title>
        <authorList>
            <person name="Baker B.J."/>
            <person name="Lazar C.S."/>
            <person name="Teske A.P."/>
            <person name="Dick G.J."/>
        </authorList>
    </citation>
    <scope>NUCLEOTIDE SEQUENCE [LARGE SCALE GENOMIC DNA]</scope>
    <source>
        <strain evidence="9">SM1_77</strain>
    </source>
</reference>
<dbReference type="Proteomes" id="UP000050975">
    <property type="component" value="Unassembled WGS sequence"/>
</dbReference>
<dbReference type="EMBL" id="LJVE01000110">
    <property type="protein sequence ID" value="KPL13329.1"/>
    <property type="molecule type" value="Genomic_DNA"/>
</dbReference>
<evidence type="ECO:0000256" key="3">
    <source>
        <dbReference type="ARBA" id="ARBA00022723"/>
    </source>
</evidence>
<feature type="binding site" evidence="7">
    <location>
        <position position="43"/>
    </location>
    <ligand>
        <name>Fe cation</name>
        <dbReference type="ChEBI" id="CHEBI:24875"/>
    </ligand>
</feature>
<dbReference type="PIRSF" id="PIRSF000071">
    <property type="entry name" value="Rubredoxin"/>
    <property type="match status" value="1"/>
</dbReference>
<gene>
    <name evidence="9" type="ORF">AMJ74_05450</name>
</gene>
<evidence type="ECO:0000256" key="2">
    <source>
        <dbReference type="ARBA" id="ARBA00022448"/>
    </source>
</evidence>
<dbReference type="AlphaFoldDB" id="A0A0S8JU07"/>
<comment type="cofactor">
    <cofactor evidence="6 7">
        <name>Fe(3+)</name>
        <dbReference type="ChEBI" id="CHEBI:29034"/>
    </cofactor>
    <text evidence="6 7">Binds 1 Fe(3+) ion per subunit.</text>
</comment>
<feature type="binding site" evidence="7">
    <location>
        <position position="40"/>
    </location>
    <ligand>
        <name>Fe cation</name>
        <dbReference type="ChEBI" id="CHEBI:24875"/>
    </ligand>
</feature>
<proteinExistence type="inferred from homology"/>
<evidence type="ECO:0000259" key="8">
    <source>
        <dbReference type="PROSITE" id="PS50903"/>
    </source>
</evidence>
<evidence type="ECO:0000313" key="9">
    <source>
        <dbReference type="EMBL" id="KPL13329.1"/>
    </source>
</evidence>
<dbReference type="InterPro" id="IPR018527">
    <property type="entry name" value="Rubredoxin_Fe_BS"/>
</dbReference>
<dbReference type="InterPro" id="IPR050526">
    <property type="entry name" value="Rubredoxin_ET"/>
</dbReference>
<evidence type="ECO:0000256" key="4">
    <source>
        <dbReference type="ARBA" id="ARBA00022982"/>
    </source>
</evidence>
<keyword evidence="4 6" id="KW-0249">Electron transport</keyword>
<dbReference type="PRINTS" id="PR00163">
    <property type="entry name" value="RUBREDOXIN"/>
</dbReference>
<evidence type="ECO:0000256" key="5">
    <source>
        <dbReference type="ARBA" id="ARBA00023004"/>
    </source>
</evidence>
<dbReference type="PROSITE" id="PS50903">
    <property type="entry name" value="RUBREDOXIN_LIKE"/>
    <property type="match status" value="1"/>
</dbReference>